<dbReference type="InterPro" id="IPR042104">
    <property type="entry name" value="PKS_dehydratase_sf"/>
</dbReference>
<evidence type="ECO:0000256" key="5">
    <source>
        <dbReference type="ARBA" id="ARBA00022553"/>
    </source>
</evidence>
<feature type="domain" description="PKS/mFAS DH" evidence="12">
    <location>
        <begin position="1"/>
        <end position="274"/>
    </location>
</feature>
<dbReference type="Pfam" id="PF00550">
    <property type="entry name" value="PP-binding"/>
    <property type="match status" value="1"/>
</dbReference>
<organism evidence="13 14">
    <name type="scientific">Kordia antarctica</name>
    <dbReference type="NCBI Taxonomy" id="1218801"/>
    <lineage>
        <taxon>Bacteria</taxon>
        <taxon>Pseudomonadati</taxon>
        <taxon>Bacteroidota</taxon>
        <taxon>Flavobacteriia</taxon>
        <taxon>Flavobacteriales</taxon>
        <taxon>Flavobacteriaceae</taxon>
        <taxon>Kordia</taxon>
    </lineage>
</organism>
<dbReference type="Gene3D" id="3.10.129.110">
    <property type="entry name" value="Polyketide synthase dehydratase"/>
    <property type="match status" value="1"/>
</dbReference>
<dbReference type="PROSITE" id="PS50075">
    <property type="entry name" value="CARRIER"/>
    <property type="match status" value="1"/>
</dbReference>
<dbReference type="EMBL" id="CP019288">
    <property type="protein sequence ID" value="QHI36096.1"/>
    <property type="molecule type" value="Genomic_DNA"/>
</dbReference>
<proteinExistence type="predicted"/>
<keyword evidence="6 13" id="KW-0808">Transferase</keyword>
<dbReference type="InterPro" id="IPR014030">
    <property type="entry name" value="Ketoacyl_synth_N"/>
</dbReference>
<dbReference type="InterPro" id="IPR049551">
    <property type="entry name" value="PKS_DH_C"/>
</dbReference>
<dbReference type="Gene3D" id="1.10.1200.10">
    <property type="entry name" value="ACP-like"/>
    <property type="match status" value="1"/>
</dbReference>
<evidence type="ECO:0000259" key="11">
    <source>
        <dbReference type="PROSITE" id="PS52004"/>
    </source>
</evidence>
<dbReference type="Gene3D" id="3.40.50.720">
    <property type="entry name" value="NAD(P)-binding Rossmann-like Domain"/>
    <property type="match status" value="1"/>
</dbReference>
<dbReference type="PROSITE" id="PS52004">
    <property type="entry name" value="KS3_2"/>
    <property type="match status" value="1"/>
</dbReference>
<dbReference type="GO" id="GO:0006633">
    <property type="term" value="P:fatty acid biosynthetic process"/>
    <property type="evidence" value="ECO:0007669"/>
    <property type="project" value="InterPro"/>
</dbReference>
<dbReference type="InterPro" id="IPR054514">
    <property type="entry name" value="RhiE-like_linker"/>
</dbReference>
<dbReference type="Gene3D" id="3.40.47.10">
    <property type="match status" value="1"/>
</dbReference>
<protein>
    <submittedName>
        <fullName evidence="13">Polyketide synthase PksN</fullName>
        <ecNumber evidence="13">2.3.1.-</ecNumber>
    </submittedName>
</protein>
<evidence type="ECO:0000259" key="12">
    <source>
        <dbReference type="PROSITE" id="PS52019"/>
    </source>
</evidence>
<evidence type="ECO:0000256" key="4">
    <source>
        <dbReference type="ARBA" id="ARBA00022490"/>
    </source>
</evidence>
<dbReference type="CDD" id="cd00833">
    <property type="entry name" value="PKS"/>
    <property type="match status" value="1"/>
</dbReference>
<dbReference type="InterPro" id="IPR050091">
    <property type="entry name" value="PKS_NRPS_Biosynth_Enz"/>
</dbReference>
<dbReference type="Pfam" id="PF00109">
    <property type="entry name" value="ketoacyl-synt"/>
    <property type="match status" value="1"/>
</dbReference>
<dbReference type="GO" id="GO:0005886">
    <property type="term" value="C:plasma membrane"/>
    <property type="evidence" value="ECO:0007669"/>
    <property type="project" value="TreeGrafter"/>
</dbReference>
<dbReference type="InterPro" id="IPR014031">
    <property type="entry name" value="Ketoacyl_synth_C"/>
</dbReference>
<dbReference type="PANTHER" id="PTHR43775:SF37">
    <property type="entry name" value="SI:DKEY-61P9.11"/>
    <property type="match status" value="1"/>
</dbReference>
<feature type="region of interest" description="N-terminal hotdog fold" evidence="9">
    <location>
        <begin position="1"/>
        <end position="127"/>
    </location>
</feature>
<dbReference type="InterPro" id="IPR020841">
    <property type="entry name" value="PKS_Beta-ketoAc_synthase_dom"/>
</dbReference>
<feature type="domain" description="Ketosynthase family 3 (KS3)" evidence="11">
    <location>
        <begin position="782"/>
        <end position="1199"/>
    </location>
</feature>
<dbReference type="Pfam" id="PF02801">
    <property type="entry name" value="Ketoacyl-synt_C"/>
    <property type="match status" value="1"/>
</dbReference>
<evidence type="ECO:0000256" key="8">
    <source>
        <dbReference type="ARBA" id="ARBA00054155"/>
    </source>
</evidence>
<dbReference type="InterPro" id="IPR049900">
    <property type="entry name" value="PKS_mFAS_DH"/>
</dbReference>
<dbReference type="InterPro" id="IPR020806">
    <property type="entry name" value="PKS_PP-bd"/>
</dbReference>
<evidence type="ECO:0000256" key="3">
    <source>
        <dbReference type="ARBA" id="ARBA00022450"/>
    </source>
</evidence>
<dbReference type="Proteomes" id="UP000464657">
    <property type="component" value="Chromosome"/>
</dbReference>
<dbReference type="KEGG" id="kan:IMCC3317_14500"/>
<dbReference type="SUPFAM" id="SSF51735">
    <property type="entry name" value="NAD(P)-binding Rossmann-fold domains"/>
    <property type="match status" value="1"/>
</dbReference>
<dbReference type="GO" id="GO:0031177">
    <property type="term" value="F:phosphopantetheine binding"/>
    <property type="evidence" value="ECO:0007669"/>
    <property type="project" value="InterPro"/>
</dbReference>
<comment type="pathway">
    <text evidence="2">Antibiotic biosynthesis.</text>
</comment>
<accession>A0A7L4ZIS9</accession>
<keyword evidence="5" id="KW-0597">Phosphoprotein</keyword>
<keyword evidence="7" id="KW-0677">Repeat</keyword>
<comment type="function">
    <text evidence="8">Involved in production of the polyketide antibiotic thailandamide.</text>
</comment>
<dbReference type="SUPFAM" id="SSF47336">
    <property type="entry name" value="ACP-like"/>
    <property type="match status" value="1"/>
</dbReference>
<evidence type="ECO:0000313" key="14">
    <source>
        <dbReference type="Proteomes" id="UP000464657"/>
    </source>
</evidence>
<dbReference type="SUPFAM" id="SSF53901">
    <property type="entry name" value="Thiolase-like"/>
    <property type="match status" value="1"/>
</dbReference>
<dbReference type="PANTHER" id="PTHR43775">
    <property type="entry name" value="FATTY ACID SYNTHASE"/>
    <property type="match status" value="1"/>
</dbReference>
<dbReference type="GO" id="GO:0071770">
    <property type="term" value="P:DIM/DIP cell wall layer assembly"/>
    <property type="evidence" value="ECO:0007669"/>
    <property type="project" value="TreeGrafter"/>
</dbReference>
<dbReference type="SMART" id="SM00825">
    <property type="entry name" value="PKS_KS"/>
    <property type="match status" value="1"/>
</dbReference>
<keyword evidence="13" id="KW-0012">Acyltransferase</keyword>
<keyword evidence="4" id="KW-0963">Cytoplasm</keyword>
<evidence type="ECO:0000256" key="7">
    <source>
        <dbReference type="ARBA" id="ARBA00022737"/>
    </source>
</evidence>
<dbReference type="InterPro" id="IPR057326">
    <property type="entry name" value="KR_dom"/>
</dbReference>
<sequence length="1351" mass="149888">MTMSKFNKASEEYPVGVFASEFTGNELFLADHIIQGQKILPGMAYLEISRAAVANSIDISEDEMIVLEDSVFVQAILVSQKREVEVKVYPGASGEFGVEVSTSQGVHFQAKAIVQKKQQVHADENIPERLDLDALKEACNKPGPEKSVFYQNMRKREVFLGPSHQGIQTIHVGDKEALVHLSLPGSSSRTMMMDPGMLDSVIQGGIALASNPEANVVPFAVKNTFVFGALTDNMYTHIVKTDDGMDYTVSDENGEVKVMIRGFMAREIEINTPEDQLVYYKSEWSEEEDSEADDSNTTKIKGSDSYNNLVKSVFSKVKQLIEDKTPQHTIEVSLPKDKPAWKGIIGLLRTASIEYPKIDFNLKVENKLVNNTHTEIELSETSDENWASNKHILITGGLGGVGKLICFDIAEKSKGCHLILVGRSELRNDKKEIVKEITAKGIKITYDICDVSNQKEVADLIAKHPEINGVIHCSGTNADNLITKKTVKEIDEVLAPKVAGLDYLDQATAKLKLDYFVTFSSIAGALGNAGQADYAAANAYMDAYMIARAERVKNNECYGKSASINWPLWESDGMQLDAETKKNLEQVLKIKPLPGEFGLIALKEILNSEAQQVVVLYGNKKNIKSLFDKPKKKKKVVQKTQQSEETGQNSGAGDLAKQILQNVKEQVAAHLKRQIDQLDDTEDWAEFGFDSILLSSFINKFNAKFNLNLLPTVLFESTNIQAFSEYLTENYEEHFSKLLSVNSNNTSKTVETEEETPTEEEDITSFARGFKQKYKSKSSYRDKDLAIVGMSCNIGGAKNPTELWKMLVEEKDMISEIPNDRWDWKDYPDISKWGSFIQDIGNFDSLFFGISPAEAIYMSPEQRLMLQYVWECMEDAGYASDELRGTNTGLYMGCGPSSYVHLLSEMPIEAYSATGMVPSVGPNRVSFLMDWHGPSNPIDTACSSSLVALHRAMEAIHLGHCDQAFIGGVNALLTPDVYISFSKSGMLCEDGRCKTFSDKANGYVRGEGIGVLMVKKLKDAIRDGNQIYAVVKGTSENHGGHANSLTAPNPKSQAAVIKQAFKDAEIDFSRLSYVECHGTGTPLGDPIEIEGLKMVAKELSPDAKGEAHCTLGSIKSNIGHLEYGAGIAGLLKVILQMKNKRIVKSLHCDTVNPYIQLEGTPFKIAHESRDWENPSGKPRVAGVSSFGFGGVNSHILLEEFPEQEQILEDETTISTDKRVLVISANDEEGLTKYLSQYQDYIKTVDQSAKTLERVAFTLQIGRSEMRERIAFVADSFEDWSKQIDAFLNKNGVTLGEKIFRNSVDRKTAKNAEKLDGDGKEYIKKLIQENNHEKIAQLWVEGSKIPWEVLYA</sequence>
<evidence type="ECO:0000259" key="10">
    <source>
        <dbReference type="PROSITE" id="PS50075"/>
    </source>
</evidence>
<dbReference type="InterPro" id="IPR036291">
    <property type="entry name" value="NAD(P)-bd_dom_sf"/>
</dbReference>
<name>A0A7L4ZIS9_9FLAO</name>
<evidence type="ECO:0000256" key="1">
    <source>
        <dbReference type="ARBA" id="ARBA00004496"/>
    </source>
</evidence>
<keyword evidence="14" id="KW-1185">Reference proteome</keyword>
<dbReference type="Pfam" id="PF08659">
    <property type="entry name" value="KR"/>
    <property type="match status" value="1"/>
</dbReference>
<dbReference type="CDD" id="cd08953">
    <property type="entry name" value="KR_2_SDR_x"/>
    <property type="match status" value="1"/>
</dbReference>
<dbReference type="Gene3D" id="1.10.1240.100">
    <property type="match status" value="1"/>
</dbReference>
<dbReference type="EC" id="2.3.1.-" evidence="13"/>
<feature type="region of interest" description="C-terminal hotdog fold" evidence="9">
    <location>
        <begin position="140"/>
        <end position="274"/>
    </location>
</feature>
<gene>
    <name evidence="13" type="primary">pksN_1</name>
    <name evidence="13" type="ORF">IMCC3317_14500</name>
</gene>
<evidence type="ECO:0000256" key="2">
    <source>
        <dbReference type="ARBA" id="ARBA00004792"/>
    </source>
</evidence>
<dbReference type="InterPro" id="IPR016039">
    <property type="entry name" value="Thiolase-like"/>
</dbReference>
<evidence type="ECO:0000256" key="6">
    <source>
        <dbReference type="ARBA" id="ARBA00022679"/>
    </source>
</evidence>
<dbReference type="SMART" id="SM00823">
    <property type="entry name" value="PKS_PP"/>
    <property type="match status" value="1"/>
</dbReference>
<dbReference type="GO" id="GO:0004315">
    <property type="term" value="F:3-oxoacyl-[acyl-carrier-protein] synthase activity"/>
    <property type="evidence" value="ECO:0007669"/>
    <property type="project" value="InterPro"/>
</dbReference>
<dbReference type="InterPro" id="IPR036736">
    <property type="entry name" value="ACP-like_sf"/>
</dbReference>
<dbReference type="Pfam" id="PF14765">
    <property type="entry name" value="PS-DH"/>
    <property type="match status" value="1"/>
</dbReference>
<comment type="subcellular location">
    <subcellularLocation>
        <location evidence="1">Cytoplasm</location>
    </subcellularLocation>
</comment>
<dbReference type="SMART" id="SM00822">
    <property type="entry name" value="PKS_KR"/>
    <property type="match status" value="1"/>
</dbReference>
<evidence type="ECO:0000256" key="9">
    <source>
        <dbReference type="PROSITE-ProRule" id="PRU01363"/>
    </source>
</evidence>
<keyword evidence="3" id="KW-0596">Phosphopantetheine</keyword>
<dbReference type="GO" id="GO:0005737">
    <property type="term" value="C:cytoplasm"/>
    <property type="evidence" value="ECO:0007669"/>
    <property type="project" value="UniProtKB-SubCell"/>
</dbReference>
<dbReference type="InterPro" id="IPR018201">
    <property type="entry name" value="Ketoacyl_synth_AS"/>
</dbReference>
<dbReference type="GO" id="GO:0004312">
    <property type="term" value="F:fatty acid synthase activity"/>
    <property type="evidence" value="ECO:0007669"/>
    <property type="project" value="TreeGrafter"/>
</dbReference>
<dbReference type="Pfam" id="PF22336">
    <property type="entry name" value="RhiE-like_linker"/>
    <property type="match status" value="1"/>
</dbReference>
<dbReference type="InterPro" id="IPR009081">
    <property type="entry name" value="PP-bd_ACP"/>
</dbReference>
<dbReference type="FunFam" id="3.40.47.10:FF:000019">
    <property type="entry name" value="Polyketide synthase type I"/>
    <property type="match status" value="1"/>
</dbReference>
<dbReference type="PROSITE" id="PS00606">
    <property type="entry name" value="KS3_1"/>
    <property type="match status" value="1"/>
</dbReference>
<reference evidence="13 14" key="1">
    <citation type="journal article" date="2013" name="Int. J. Syst. Evol. Microbiol.">
        <title>Kordia antarctica sp. nov., isolated from Antarctic seawater.</title>
        <authorList>
            <person name="Baek K."/>
            <person name="Choi A."/>
            <person name="Kang I."/>
            <person name="Lee K."/>
            <person name="Cho J.C."/>
        </authorList>
    </citation>
    <scope>NUCLEOTIDE SEQUENCE [LARGE SCALE GENOMIC DNA]</scope>
    <source>
        <strain evidence="13 14">IMCC3317</strain>
    </source>
</reference>
<dbReference type="InterPro" id="IPR049552">
    <property type="entry name" value="PKS_DH_N"/>
</dbReference>
<evidence type="ECO:0000313" key="13">
    <source>
        <dbReference type="EMBL" id="QHI36096.1"/>
    </source>
</evidence>
<dbReference type="Pfam" id="PF21089">
    <property type="entry name" value="PKS_DH_N"/>
    <property type="match status" value="1"/>
</dbReference>
<dbReference type="InterPro" id="IPR013968">
    <property type="entry name" value="PKS_KR"/>
</dbReference>
<dbReference type="PROSITE" id="PS52019">
    <property type="entry name" value="PKS_MFAS_DH"/>
    <property type="match status" value="1"/>
</dbReference>
<feature type="domain" description="Carrier" evidence="10">
    <location>
        <begin position="654"/>
        <end position="731"/>
    </location>
</feature>
<feature type="active site" description="Proton donor; for dehydratase activity" evidence="9">
    <location>
        <position position="199"/>
    </location>
</feature>
<feature type="active site" description="Proton acceptor; for dehydratase activity" evidence="9">
    <location>
        <position position="32"/>
    </location>
</feature>